<keyword evidence="3" id="KW-1185">Reference proteome</keyword>
<accession>A0ABT5HD69</accession>
<dbReference type="InterPro" id="IPR020593">
    <property type="entry name" value="G-glutamylP_reductase_CS"/>
</dbReference>
<sequence>TEFLDYKMAVKTVRSFEDALGHIQENSSKHSECIVTENKERAALFIKIVDAACVYTNVSTAFTDGAQFGLGAEIGISTQKLHARGPMGLEEITSYKWVIEGDGQTRRS</sequence>
<comment type="caution">
    <text evidence="2">The sequence shown here is derived from an EMBL/GenBank/DDBJ whole genome shotgun (WGS) entry which is preliminary data.</text>
</comment>
<dbReference type="EMBL" id="JAQPYS010000116">
    <property type="protein sequence ID" value="MDC7138542.1"/>
    <property type="molecule type" value="Genomic_DNA"/>
</dbReference>
<keyword evidence="1" id="KW-0560">Oxidoreductase</keyword>
<gene>
    <name evidence="2" type="ORF">PQG98_19665</name>
</gene>
<proteinExistence type="predicted"/>
<dbReference type="InterPro" id="IPR016161">
    <property type="entry name" value="Ald_DH/histidinol_DH"/>
</dbReference>
<name>A0ABT5HD69_9BACE</name>
<evidence type="ECO:0000313" key="2">
    <source>
        <dbReference type="EMBL" id="MDC7138542.1"/>
    </source>
</evidence>
<dbReference type="InterPro" id="IPR016162">
    <property type="entry name" value="Ald_DH_N"/>
</dbReference>
<dbReference type="SUPFAM" id="SSF53720">
    <property type="entry name" value="ALDH-like"/>
    <property type="match status" value="1"/>
</dbReference>
<dbReference type="Gene3D" id="3.40.605.10">
    <property type="entry name" value="Aldehyde Dehydrogenase, Chain A, domain 1"/>
    <property type="match status" value="1"/>
</dbReference>
<organism evidence="2 3">
    <name type="scientific">Bacteroides zhangwenhongii</name>
    <dbReference type="NCBI Taxonomy" id="2650157"/>
    <lineage>
        <taxon>Bacteria</taxon>
        <taxon>Pseudomonadati</taxon>
        <taxon>Bacteroidota</taxon>
        <taxon>Bacteroidia</taxon>
        <taxon>Bacteroidales</taxon>
        <taxon>Bacteroidaceae</taxon>
        <taxon>Bacteroides</taxon>
    </lineage>
</organism>
<protein>
    <submittedName>
        <fullName evidence="2">Gamma-glutamyl-phosphate reductase</fullName>
    </submittedName>
</protein>
<dbReference type="PROSITE" id="PS01223">
    <property type="entry name" value="PROA"/>
    <property type="match status" value="1"/>
</dbReference>
<dbReference type="PANTHER" id="PTHR11063:SF8">
    <property type="entry name" value="DELTA-1-PYRROLINE-5-CARBOXYLATE SYNTHASE"/>
    <property type="match status" value="1"/>
</dbReference>
<dbReference type="PANTHER" id="PTHR11063">
    <property type="entry name" value="GLUTAMATE SEMIALDEHYDE DEHYDROGENASE"/>
    <property type="match status" value="1"/>
</dbReference>
<evidence type="ECO:0000313" key="3">
    <source>
        <dbReference type="Proteomes" id="UP001215398"/>
    </source>
</evidence>
<evidence type="ECO:0000256" key="1">
    <source>
        <dbReference type="ARBA" id="ARBA00023002"/>
    </source>
</evidence>
<feature type="non-terminal residue" evidence="2">
    <location>
        <position position="1"/>
    </location>
</feature>
<reference evidence="2 3" key="1">
    <citation type="submission" date="2023-01" db="EMBL/GenBank/DDBJ databases">
        <title>Exploring GABA producing Bacteroides strains toward improving mental health.</title>
        <authorList>
            <person name="Yousuf B."/>
            <person name="Bouhlel N.E."/>
            <person name="Mottawea W."/>
            <person name="Hammami R."/>
        </authorList>
    </citation>
    <scope>NUCLEOTIDE SEQUENCE [LARGE SCALE GENOMIC DNA]</scope>
    <source>
        <strain evidence="2 3">UO.H1054</strain>
    </source>
</reference>
<dbReference type="Proteomes" id="UP001215398">
    <property type="component" value="Unassembled WGS sequence"/>
</dbReference>